<proteinExistence type="predicted"/>
<dbReference type="OrthoDB" id="265717at2759"/>
<dbReference type="GO" id="GO:0005634">
    <property type="term" value="C:nucleus"/>
    <property type="evidence" value="ECO:0007669"/>
    <property type="project" value="TreeGrafter"/>
</dbReference>
<evidence type="ECO:0000256" key="1">
    <source>
        <dbReference type="ARBA" id="ARBA00022723"/>
    </source>
</evidence>
<feature type="domain" description="MYND-type" evidence="5">
    <location>
        <begin position="50"/>
        <end position="88"/>
    </location>
</feature>
<dbReference type="InterPro" id="IPR002893">
    <property type="entry name" value="Znf_MYND"/>
</dbReference>
<keyword evidence="7" id="KW-1185">Reference proteome</keyword>
<evidence type="ECO:0000259" key="5">
    <source>
        <dbReference type="PROSITE" id="PS50865"/>
    </source>
</evidence>
<protein>
    <submittedName>
        <fullName evidence="6">SET and MYND domain-containing protein 1-like</fullName>
    </submittedName>
</protein>
<evidence type="ECO:0000256" key="2">
    <source>
        <dbReference type="ARBA" id="ARBA00022771"/>
    </source>
</evidence>
<dbReference type="InterPro" id="IPR046341">
    <property type="entry name" value="SET_dom_sf"/>
</dbReference>
<dbReference type="Gene3D" id="1.10.220.160">
    <property type="match status" value="1"/>
</dbReference>
<dbReference type="Gene3D" id="6.10.140.2220">
    <property type="match status" value="1"/>
</dbReference>
<dbReference type="Proteomes" id="UP000192247">
    <property type="component" value="Unassembled WGS sequence"/>
</dbReference>
<dbReference type="CDD" id="cd20071">
    <property type="entry name" value="SET_SMYD"/>
    <property type="match status" value="1"/>
</dbReference>
<dbReference type="InParanoid" id="A0A1V9XRK9"/>
<name>A0A1V9XRK9_9ACAR</name>
<evidence type="ECO:0000313" key="6">
    <source>
        <dbReference type="EMBL" id="OQR75998.1"/>
    </source>
</evidence>
<comment type="caution">
    <text evidence="6">The sequence shown here is derived from an EMBL/GenBank/DDBJ whole genome shotgun (WGS) entry which is preliminary data.</text>
</comment>
<dbReference type="PROSITE" id="PS50865">
    <property type="entry name" value="ZF_MYND_2"/>
    <property type="match status" value="1"/>
</dbReference>
<dbReference type="STRING" id="418985.A0A1V9XRK9"/>
<dbReference type="EMBL" id="MNPL01005473">
    <property type="protein sequence ID" value="OQR75998.1"/>
    <property type="molecule type" value="Genomic_DNA"/>
</dbReference>
<evidence type="ECO:0000313" key="7">
    <source>
        <dbReference type="Proteomes" id="UP000192247"/>
    </source>
</evidence>
<dbReference type="SUPFAM" id="SSF82199">
    <property type="entry name" value="SET domain"/>
    <property type="match status" value="1"/>
</dbReference>
<keyword evidence="2 4" id="KW-0863">Zinc-finger</keyword>
<accession>A0A1V9XRK9</accession>
<dbReference type="PANTHER" id="PTHR12197">
    <property type="entry name" value="HISTONE-LYSINE N-METHYLTRANSFERASE SMYD"/>
    <property type="match status" value="1"/>
</dbReference>
<dbReference type="PANTHER" id="PTHR12197:SF251">
    <property type="entry name" value="EG:BACR7C10.4 PROTEIN"/>
    <property type="match status" value="1"/>
</dbReference>
<keyword evidence="1" id="KW-0479">Metal-binding</keyword>
<dbReference type="AlphaFoldDB" id="A0A1V9XRK9"/>
<dbReference type="PROSITE" id="PS01360">
    <property type="entry name" value="ZF_MYND_1"/>
    <property type="match status" value="1"/>
</dbReference>
<sequence>MSSEISSGWKVTSEKSNDELSSLTFSAGQDILQDEPYACCVDEIYLDIICSYCIKQKEPNACCPNCKRVNYCNDNCKENDRVLHDLECKVLRKAVPPACFPDSEIRLVVRAIDRAVRESRNEEESVGEFFGCRRSVYDLVTHMEHLSDDVLDNTKKRAHHIFDLIREHMVVRETDVRVMLQRCRINCHAIIEHDSPKRRVLGRAMYLAASKLNHSCLPMTDYVQIFDGRTYRLRAFNNIQITDPLALTINYVPSSRTLADRQFILERNYYFKCRCARCVSQIQQGHLLTAEKDDADLTREIIELLCLNRTRRSAEETYATCRRILRKLRHLPDNTFDVNQLLIRLQQASHEIGNFRASIRYGIRALKSNESVLGQQACLFYLCQSFANLGYNNESEHKHHRVFLETLKLTKHLYRITHGRQHRLVHILNGLQK</sequence>
<evidence type="ECO:0000256" key="3">
    <source>
        <dbReference type="ARBA" id="ARBA00022833"/>
    </source>
</evidence>
<organism evidence="6 7">
    <name type="scientific">Tropilaelaps mercedesae</name>
    <dbReference type="NCBI Taxonomy" id="418985"/>
    <lineage>
        <taxon>Eukaryota</taxon>
        <taxon>Metazoa</taxon>
        <taxon>Ecdysozoa</taxon>
        <taxon>Arthropoda</taxon>
        <taxon>Chelicerata</taxon>
        <taxon>Arachnida</taxon>
        <taxon>Acari</taxon>
        <taxon>Parasitiformes</taxon>
        <taxon>Mesostigmata</taxon>
        <taxon>Gamasina</taxon>
        <taxon>Dermanyssoidea</taxon>
        <taxon>Laelapidae</taxon>
        <taxon>Tropilaelaps</taxon>
    </lineage>
</organism>
<keyword evidence="3" id="KW-0862">Zinc</keyword>
<reference evidence="6 7" key="1">
    <citation type="journal article" date="2017" name="Gigascience">
        <title>Draft genome of the honey bee ectoparasitic mite, Tropilaelaps mercedesae, is shaped by the parasitic life history.</title>
        <authorList>
            <person name="Dong X."/>
            <person name="Armstrong S.D."/>
            <person name="Xia D."/>
            <person name="Makepeace B.L."/>
            <person name="Darby A.C."/>
            <person name="Kadowaki T."/>
        </authorList>
    </citation>
    <scope>NUCLEOTIDE SEQUENCE [LARGE SCALE GENOMIC DNA]</scope>
    <source>
        <strain evidence="6">Wuxi-XJTLU</strain>
    </source>
</reference>
<dbReference type="SUPFAM" id="SSF144232">
    <property type="entry name" value="HIT/MYND zinc finger-like"/>
    <property type="match status" value="1"/>
</dbReference>
<dbReference type="GO" id="GO:0008270">
    <property type="term" value="F:zinc ion binding"/>
    <property type="evidence" value="ECO:0007669"/>
    <property type="project" value="UniProtKB-KW"/>
</dbReference>
<dbReference type="InterPro" id="IPR050869">
    <property type="entry name" value="H3K4_H4K5_MeTrfase"/>
</dbReference>
<evidence type="ECO:0000256" key="4">
    <source>
        <dbReference type="PROSITE-ProRule" id="PRU00134"/>
    </source>
</evidence>
<gene>
    <name evidence="6" type="ORF">BIW11_08055</name>
</gene>
<dbReference type="Gene3D" id="2.170.270.10">
    <property type="entry name" value="SET domain"/>
    <property type="match status" value="1"/>
</dbReference>